<evidence type="ECO:0000256" key="2">
    <source>
        <dbReference type="ARBA" id="ARBA00022771"/>
    </source>
</evidence>
<organism evidence="6 8">
    <name type="scientific">Acidipropionibacterium acidipropionici</name>
    <dbReference type="NCBI Taxonomy" id="1748"/>
    <lineage>
        <taxon>Bacteria</taxon>
        <taxon>Bacillati</taxon>
        <taxon>Actinomycetota</taxon>
        <taxon>Actinomycetes</taxon>
        <taxon>Propionibacteriales</taxon>
        <taxon>Propionibacteriaceae</taxon>
        <taxon>Acidipropionibacterium</taxon>
    </lineage>
</organism>
<reference evidence="7 9" key="1">
    <citation type="journal article" date="2016" name="Plant Dis.">
        <title>Improved production of propionic acid using genome shuffling.</title>
        <authorList>
            <person name="Luna-Flores C.H."/>
            <person name="Palfreyman R.W."/>
            <person name="Kromer J.O."/>
            <person name="Nielsen L.K."/>
            <person name="Marcellin E."/>
        </authorList>
    </citation>
    <scope>NUCLEOTIDE SEQUENCE [LARGE SCALE GENOMIC DNA]</scope>
    <source>
        <strain evidence="7 9">F3E8</strain>
    </source>
</reference>
<dbReference type="RefSeq" id="WP_062818971.1">
    <property type="nucleotide sequence ID" value="NZ_CP014352.1"/>
</dbReference>
<evidence type="ECO:0000256" key="1">
    <source>
        <dbReference type="ARBA" id="ARBA00022723"/>
    </source>
</evidence>
<name>A0AAC8YEF1_9ACTN</name>
<keyword evidence="1" id="KW-0479">Metal-binding</keyword>
<dbReference type="PANTHER" id="PTHR33823">
    <property type="entry name" value="RNA POLYMERASE-BINDING TRANSCRIPTION FACTOR DKSA-RELATED"/>
    <property type="match status" value="1"/>
</dbReference>
<accession>A0AAC8YEF1</accession>
<evidence type="ECO:0000313" key="8">
    <source>
        <dbReference type="Proteomes" id="UP000075221"/>
    </source>
</evidence>
<gene>
    <name evidence="7" type="ORF">A8L58_04040</name>
    <name evidence="6" type="ORF">AXH35_02575</name>
</gene>
<evidence type="ECO:0000313" key="7">
    <source>
        <dbReference type="EMBL" id="AOZ46024.1"/>
    </source>
</evidence>
<dbReference type="PANTHER" id="PTHR33823:SF4">
    <property type="entry name" value="GENERAL STRESS PROTEIN 16O"/>
    <property type="match status" value="1"/>
</dbReference>
<dbReference type="GO" id="GO:0008270">
    <property type="term" value="F:zinc ion binding"/>
    <property type="evidence" value="ECO:0007669"/>
    <property type="project" value="UniProtKB-KW"/>
</dbReference>
<evidence type="ECO:0000313" key="9">
    <source>
        <dbReference type="Proteomes" id="UP000178666"/>
    </source>
</evidence>
<evidence type="ECO:0000259" key="5">
    <source>
        <dbReference type="Pfam" id="PF01258"/>
    </source>
</evidence>
<keyword evidence="3" id="KW-0862">Zinc</keyword>
<feature type="zinc finger region" description="dksA C4-type" evidence="4">
    <location>
        <begin position="88"/>
        <end position="112"/>
    </location>
</feature>
<dbReference type="InterPro" id="IPR000962">
    <property type="entry name" value="Znf_DskA_TraR"/>
</dbReference>
<proteinExistence type="predicted"/>
<keyword evidence="9" id="KW-1185">Reference proteome</keyword>
<evidence type="ECO:0000256" key="4">
    <source>
        <dbReference type="PROSITE-ProRule" id="PRU00510"/>
    </source>
</evidence>
<dbReference type="EMBL" id="CP015970">
    <property type="protein sequence ID" value="AOZ46024.1"/>
    <property type="molecule type" value="Genomic_DNA"/>
</dbReference>
<feature type="domain" description="Zinc finger DksA/TraR C4-type" evidence="5">
    <location>
        <begin position="83"/>
        <end position="114"/>
    </location>
</feature>
<protein>
    <recommendedName>
        <fullName evidence="5">Zinc finger DksA/TraR C4-type domain-containing protein</fullName>
    </recommendedName>
</protein>
<evidence type="ECO:0000256" key="3">
    <source>
        <dbReference type="ARBA" id="ARBA00022833"/>
    </source>
</evidence>
<dbReference type="Proteomes" id="UP000075221">
    <property type="component" value="Chromosome"/>
</dbReference>
<reference evidence="6 8" key="2">
    <citation type="submission" date="2016-02" db="EMBL/GenBank/DDBJ databases">
        <title>Complete Genome Sequence of Propionibacterium acidipropionici ATCC 55737.</title>
        <authorList>
            <person name="Luna Flores C.H."/>
            <person name="Nielsen L.K."/>
            <person name="Marcellin E."/>
        </authorList>
    </citation>
    <scope>NUCLEOTIDE SEQUENCE [LARGE SCALE GENOMIC DNA]</scope>
    <source>
        <strain evidence="6 8">ATCC 55737</strain>
    </source>
</reference>
<sequence>MDSQAARTRLEYERHDAQARLIAARATLERLRTERAEAGTADDEHDPDGSTLSAEWTMAVAHCRIVEDSIAQIGAALARVDAGSYGICASCGRPIPRVRLEARPAARTCADCANCAGSQ</sequence>
<dbReference type="PROSITE" id="PS51128">
    <property type="entry name" value="ZF_DKSA_2"/>
    <property type="match status" value="1"/>
</dbReference>
<dbReference type="Gene3D" id="1.20.120.910">
    <property type="entry name" value="DksA, coiled-coil domain"/>
    <property type="match status" value="1"/>
</dbReference>
<dbReference type="Proteomes" id="UP000178666">
    <property type="component" value="Chromosome"/>
</dbReference>
<dbReference type="AlphaFoldDB" id="A0AAC8YEF1"/>
<dbReference type="EMBL" id="CP014352">
    <property type="protein sequence ID" value="AMS04532.1"/>
    <property type="molecule type" value="Genomic_DNA"/>
</dbReference>
<keyword evidence="2" id="KW-0863">Zinc-finger</keyword>
<evidence type="ECO:0000313" key="6">
    <source>
        <dbReference type="EMBL" id="AMS04532.1"/>
    </source>
</evidence>
<dbReference type="SUPFAM" id="SSF57716">
    <property type="entry name" value="Glucocorticoid receptor-like (DNA-binding domain)"/>
    <property type="match status" value="1"/>
</dbReference>
<dbReference type="Pfam" id="PF01258">
    <property type="entry name" value="zf-dskA_traR"/>
    <property type="match status" value="1"/>
</dbReference>